<evidence type="ECO:0000313" key="1">
    <source>
        <dbReference type="EMBL" id="GAG79690.1"/>
    </source>
</evidence>
<organism evidence="1">
    <name type="scientific">marine sediment metagenome</name>
    <dbReference type="NCBI Taxonomy" id="412755"/>
    <lineage>
        <taxon>unclassified sequences</taxon>
        <taxon>metagenomes</taxon>
        <taxon>ecological metagenomes</taxon>
    </lineage>
</organism>
<dbReference type="AlphaFoldDB" id="X1AB63"/>
<accession>X1AB63</accession>
<dbReference type="EMBL" id="BART01016278">
    <property type="protein sequence ID" value="GAG79690.1"/>
    <property type="molecule type" value="Genomic_DNA"/>
</dbReference>
<feature type="non-terminal residue" evidence="1">
    <location>
        <position position="1"/>
    </location>
</feature>
<proteinExistence type="predicted"/>
<protein>
    <submittedName>
        <fullName evidence="1">Uncharacterized protein</fullName>
    </submittedName>
</protein>
<sequence>GIYNPSLLLMRVKSKSKLKTILLYFINIHV</sequence>
<name>X1AB63_9ZZZZ</name>
<comment type="caution">
    <text evidence="1">The sequence shown here is derived from an EMBL/GenBank/DDBJ whole genome shotgun (WGS) entry which is preliminary data.</text>
</comment>
<reference evidence="1" key="1">
    <citation type="journal article" date="2014" name="Front. Microbiol.">
        <title>High frequency of phylogenetically diverse reductive dehalogenase-homologous genes in deep subseafloor sedimentary metagenomes.</title>
        <authorList>
            <person name="Kawai M."/>
            <person name="Futagami T."/>
            <person name="Toyoda A."/>
            <person name="Takaki Y."/>
            <person name="Nishi S."/>
            <person name="Hori S."/>
            <person name="Arai W."/>
            <person name="Tsubouchi T."/>
            <person name="Morono Y."/>
            <person name="Uchiyama I."/>
            <person name="Ito T."/>
            <person name="Fujiyama A."/>
            <person name="Inagaki F."/>
            <person name="Takami H."/>
        </authorList>
    </citation>
    <scope>NUCLEOTIDE SEQUENCE</scope>
    <source>
        <strain evidence="1">Expedition CK06-06</strain>
    </source>
</reference>
<gene>
    <name evidence="1" type="ORF">S01H4_31351</name>
</gene>